<gene>
    <name evidence="4" type="primary">ypeA_2</name>
    <name evidence="4" type="ORF">NCTC11544_05436</name>
</gene>
<dbReference type="InterPro" id="IPR016181">
    <property type="entry name" value="Acyl_CoA_acyltransferase"/>
</dbReference>
<dbReference type="InterPro" id="IPR050680">
    <property type="entry name" value="YpeA/RimI_acetyltransf"/>
</dbReference>
<accession>A0A380B2H2</accession>
<dbReference type="GO" id="GO:0016747">
    <property type="term" value="F:acyltransferase activity, transferring groups other than amino-acyl groups"/>
    <property type="evidence" value="ECO:0007669"/>
    <property type="project" value="InterPro"/>
</dbReference>
<name>A0A380B2H2_9GAMM</name>
<keyword evidence="1 4" id="KW-0808">Transferase</keyword>
<dbReference type="PROSITE" id="PS51186">
    <property type="entry name" value="GNAT"/>
    <property type="match status" value="1"/>
</dbReference>
<evidence type="ECO:0000259" key="3">
    <source>
        <dbReference type="PROSITE" id="PS51186"/>
    </source>
</evidence>
<dbReference type="Pfam" id="PF00583">
    <property type="entry name" value="Acetyltransf_1"/>
    <property type="match status" value="1"/>
</dbReference>
<keyword evidence="2 4" id="KW-0012">Acyltransferase</keyword>
<dbReference type="Gene3D" id="3.40.630.30">
    <property type="match status" value="1"/>
</dbReference>
<dbReference type="SUPFAM" id="SSF55729">
    <property type="entry name" value="Acyl-CoA N-acyltransferases (Nat)"/>
    <property type="match status" value="1"/>
</dbReference>
<dbReference type="EC" id="2.3.1.-" evidence="4"/>
<proteinExistence type="predicted"/>
<evidence type="ECO:0000256" key="2">
    <source>
        <dbReference type="ARBA" id="ARBA00023315"/>
    </source>
</evidence>
<feature type="domain" description="N-acetyltransferase" evidence="3">
    <location>
        <begin position="4"/>
        <end position="165"/>
    </location>
</feature>
<dbReference type="CDD" id="cd04301">
    <property type="entry name" value="NAT_SF"/>
    <property type="match status" value="1"/>
</dbReference>
<dbReference type="EMBL" id="UGYN01000002">
    <property type="protein sequence ID" value="SUI91799.1"/>
    <property type="molecule type" value="Genomic_DNA"/>
</dbReference>
<evidence type="ECO:0000313" key="5">
    <source>
        <dbReference type="Proteomes" id="UP000255529"/>
    </source>
</evidence>
<dbReference type="AlphaFoldDB" id="A0A380B2H2"/>
<protein>
    <submittedName>
        <fullName evidence="4">Acetyltransferase YpeA</fullName>
        <ecNumber evidence="4">2.3.1.-</ecNumber>
    </submittedName>
</protein>
<dbReference type="Proteomes" id="UP000255529">
    <property type="component" value="Unassembled WGS sequence"/>
</dbReference>
<organism evidence="4 5">
    <name type="scientific">Serratia quinivorans</name>
    <dbReference type="NCBI Taxonomy" id="137545"/>
    <lineage>
        <taxon>Bacteria</taxon>
        <taxon>Pseudomonadati</taxon>
        <taxon>Pseudomonadota</taxon>
        <taxon>Gammaproteobacteria</taxon>
        <taxon>Enterobacterales</taxon>
        <taxon>Yersiniaceae</taxon>
        <taxon>Serratia</taxon>
    </lineage>
</organism>
<evidence type="ECO:0000256" key="1">
    <source>
        <dbReference type="ARBA" id="ARBA00022679"/>
    </source>
</evidence>
<evidence type="ECO:0000313" key="4">
    <source>
        <dbReference type="EMBL" id="SUI91799.1"/>
    </source>
</evidence>
<dbReference type="PANTHER" id="PTHR43420">
    <property type="entry name" value="ACETYLTRANSFERASE"/>
    <property type="match status" value="1"/>
</dbReference>
<reference evidence="4 5" key="1">
    <citation type="submission" date="2018-06" db="EMBL/GenBank/DDBJ databases">
        <authorList>
            <consortium name="Pathogen Informatics"/>
            <person name="Doyle S."/>
        </authorList>
    </citation>
    <scope>NUCLEOTIDE SEQUENCE [LARGE SCALE GENOMIC DNA]</scope>
    <source>
        <strain evidence="4 5">NCTC11544</strain>
    </source>
</reference>
<sequence length="170" mass="19011">MLDIKIRRLQAENAEDFRAIRLAALKKSPEMFGSFYALEAEKPLQFFADRLTNCAVFGAYSNGRIVGVMVFKQAEGIKDAHKASLTGVFVEPEFRGQGIANALLKAVIDHGSNQVEQILLTVVVDNDAAISLYKKYGFEPYGMEPRALKTEQGYLDEMLMVLFFPSVNEH</sequence>
<dbReference type="InterPro" id="IPR000182">
    <property type="entry name" value="GNAT_dom"/>
</dbReference>